<accession>A0A9P9WUY0</accession>
<sequence length="149" mass="16032">MSAIGQAISYVTGLFTPFTGSPTQEPESKAKSGHPKKPTEVSQSYFPDAGSRRSSVSSSTSSQESDALKTPQSQSPAYPQDPLSRDYPAPSMEVDVARQLALEPRQRSLHHSIKRAATYELARTVDDAETKAKKLAAAKARILALAEKA</sequence>
<feature type="compositionally biased region" description="Low complexity" evidence="1">
    <location>
        <begin position="52"/>
        <end position="65"/>
    </location>
</feature>
<evidence type="ECO:0000313" key="2">
    <source>
        <dbReference type="EMBL" id="KAI1879497.1"/>
    </source>
</evidence>
<comment type="caution">
    <text evidence="2">The sequence shown here is derived from an EMBL/GenBank/DDBJ whole genome shotgun (WGS) entry which is preliminary data.</text>
</comment>
<proteinExistence type="predicted"/>
<dbReference type="EMBL" id="JAFIMR010000004">
    <property type="protein sequence ID" value="KAI1879497.1"/>
    <property type="molecule type" value="Genomic_DNA"/>
</dbReference>
<evidence type="ECO:0000313" key="3">
    <source>
        <dbReference type="Proteomes" id="UP000829685"/>
    </source>
</evidence>
<gene>
    <name evidence="2" type="ORF">JX265_002451</name>
</gene>
<dbReference type="AlphaFoldDB" id="A0A9P9WUY0"/>
<feature type="region of interest" description="Disordered" evidence="1">
    <location>
        <begin position="14"/>
        <end position="91"/>
    </location>
</feature>
<protein>
    <submittedName>
        <fullName evidence="2">Uncharacterized protein</fullName>
    </submittedName>
</protein>
<reference evidence="2" key="1">
    <citation type="submission" date="2021-03" db="EMBL/GenBank/DDBJ databases">
        <title>Revisited historic fungal species revealed as producer of novel bioactive compounds through whole genome sequencing and comparative genomics.</title>
        <authorList>
            <person name="Vignolle G.A."/>
            <person name="Hochenegger N."/>
            <person name="Mach R.L."/>
            <person name="Mach-Aigner A.R."/>
            <person name="Javad Rahimi M."/>
            <person name="Salim K.A."/>
            <person name="Chan C.M."/>
            <person name="Lim L.B.L."/>
            <person name="Cai F."/>
            <person name="Druzhinina I.S."/>
            <person name="U'Ren J.M."/>
            <person name="Derntl C."/>
        </authorList>
    </citation>
    <scope>NUCLEOTIDE SEQUENCE</scope>
    <source>
        <strain evidence="2">TUCIM 5799</strain>
    </source>
</reference>
<evidence type="ECO:0000256" key="1">
    <source>
        <dbReference type="SAM" id="MobiDB-lite"/>
    </source>
</evidence>
<dbReference type="OrthoDB" id="3563866at2759"/>
<keyword evidence="3" id="KW-1185">Reference proteome</keyword>
<organism evidence="2 3">
    <name type="scientific">Neoarthrinium moseri</name>
    <dbReference type="NCBI Taxonomy" id="1658444"/>
    <lineage>
        <taxon>Eukaryota</taxon>
        <taxon>Fungi</taxon>
        <taxon>Dikarya</taxon>
        <taxon>Ascomycota</taxon>
        <taxon>Pezizomycotina</taxon>
        <taxon>Sordariomycetes</taxon>
        <taxon>Xylariomycetidae</taxon>
        <taxon>Amphisphaeriales</taxon>
        <taxon>Apiosporaceae</taxon>
        <taxon>Neoarthrinium</taxon>
    </lineage>
</organism>
<name>A0A9P9WUY0_9PEZI</name>
<dbReference type="Proteomes" id="UP000829685">
    <property type="component" value="Unassembled WGS sequence"/>
</dbReference>